<accession>X7F3Q4</accession>
<proteinExistence type="predicted"/>
<dbReference type="eggNOG" id="ENOG502ZHTV">
    <property type="taxonomic scope" value="Bacteria"/>
</dbReference>
<dbReference type="AlphaFoldDB" id="X7F3Q4"/>
<reference evidence="1 2" key="1">
    <citation type="submission" date="2014-01" db="EMBL/GenBank/DDBJ databases">
        <title>Roseivivax isoporae LMG 25204 Genome Sequencing.</title>
        <authorList>
            <person name="Lai Q."/>
            <person name="Li G."/>
            <person name="Shao Z."/>
        </authorList>
    </citation>
    <scope>NUCLEOTIDE SEQUENCE [LARGE SCALE GENOMIC DNA]</scope>
    <source>
        <strain evidence="1 2">LMG 25204</strain>
    </source>
</reference>
<dbReference type="STRING" id="1449351.RISW2_19420"/>
<evidence type="ECO:0008006" key="3">
    <source>
        <dbReference type="Google" id="ProtNLM"/>
    </source>
</evidence>
<organism evidence="1 2">
    <name type="scientific">Roseivivax isoporae LMG 25204</name>
    <dbReference type="NCBI Taxonomy" id="1449351"/>
    <lineage>
        <taxon>Bacteria</taxon>
        <taxon>Pseudomonadati</taxon>
        <taxon>Pseudomonadota</taxon>
        <taxon>Alphaproteobacteria</taxon>
        <taxon>Rhodobacterales</taxon>
        <taxon>Roseobacteraceae</taxon>
        <taxon>Roseivivax</taxon>
    </lineage>
</organism>
<comment type="caution">
    <text evidence="1">The sequence shown here is derived from an EMBL/GenBank/DDBJ whole genome shotgun (WGS) entry which is preliminary data.</text>
</comment>
<evidence type="ECO:0000313" key="1">
    <source>
        <dbReference type="EMBL" id="ETX26736.1"/>
    </source>
</evidence>
<dbReference type="PROSITE" id="PS51257">
    <property type="entry name" value="PROKAR_LIPOPROTEIN"/>
    <property type="match status" value="1"/>
</dbReference>
<gene>
    <name evidence="1" type="ORF">RISW2_19420</name>
</gene>
<name>X7F3Q4_9RHOB</name>
<dbReference type="Proteomes" id="UP000023430">
    <property type="component" value="Unassembled WGS sequence"/>
</dbReference>
<sequence length="116" mass="12128">MPRRTIIALLAVGVIAGCAQTTQDARVDLLDRPIDCATADLDIAALETAIPGAGERAAAGVRLVVPVARIAGRVRGELDERREIASGRTEDDLRARMAEIEAACPDSRAPNAVAEG</sequence>
<keyword evidence="2" id="KW-1185">Reference proteome</keyword>
<dbReference type="EMBL" id="JAME01000059">
    <property type="protein sequence ID" value="ETX26736.1"/>
    <property type="molecule type" value="Genomic_DNA"/>
</dbReference>
<dbReference type="RefSeq" id="WP_043774925.1">
    <property type="nucleotide sequence ID" value="NZ_JAME01000059.1"/>
</dbReference>
<protein>
    <recommendedName>
        <fullName evidence="3">Lipoprotein</fullName>
    </recommendedName>
</protein>
<evidence type="ECO:0000313" key="2">
    <source>
        <dbReference type="Proteomes" id="UP000023430"/>
    </source>
</evidence>